<protein>
    <recommendedName>
        <fullName evidence="4">Transmembrane protein</fullName>
    </recommendedName>
</protein>
<name>E7RY72_9BURK</name>
<comment type="caution">
    <text evidence="2">The sequence shown here is derived from an EMBL/GenBank/DDBJ whole genome shotgun (WGS) entry which is preliminary data.</text>
</comment>
<accession>E7RY72</accession>
<dbReference type="AlphaFoldDB" id="E7RY72"/>
<feature type="transmembrane region" description="Helical" evidence="1">
    <location>
        <begin position="73"/>
        <end position="106"/>
    </location>
</feature>
<keyword evidence="1" id="KW-0812">Transmembrane</keyword>
<evidence type="ECO:0000256" key="1">
    <source>
        <dbReference type="SAM" id="Phobius"/>
    </source>
</evidence>
<dbReference type="eggNOG" id="COG3671">
    <property type="taxonomic scope" value="Bacteria"/>
</dbReference>
<evidence type="ECO:0008006" key="4">
    <source>
        <dbReference type="Google" id="ProtNLM"/>
    </source>
</evidence>
<organism evidence="2 3">
    <name type="scientific">Lautropia mirabilis ATCC 51599</name>
    <dbReference type="NCBI Taxonomy" id="887898"/>
    <lineage>
        <taxon>Bacteria</taxon>
        <taxon>Pseudomonadati</taxon>
        <taxon>Pseudomonadota</taxon>
        <taxon>Betaproteobacteria</taxon>
        <taxon>Burkholderiales</taxon>
        <taxon>Burkholderiaceae</taxon>
        <taxon>Lautropia</taxon>
    </lineage>
</organism>
<dbReference type="Proteomes" id="UP000011021">
    <property type="component" value="Unassembled WGS sequence"/>
</dbReference>
<keyword evidence="1" id="KW-0472">Membrane</keyword>
<proteinExistence type="predicted"/>
<keyword evidence="1" id="KW-1133">Transmembrane helix</keyword>
<dbReference type="STRING" id="887898.HMPREF0551_1636"/>
<evidence type="ECO:0000313" key="2">
    <source>
        <dbReference type="EMBL" id="EFV94646.1"/>
    </source>
</evidence>
<sequence length="124" mass="14572">MPPYTYENATTIETQREAALRRTAMLDYWLHIIGAIFSMGVLSLLALIINYIQRPSARGSIYESHFTWMIRTCWWTILWVCIFGTLGFVTFGLLSFLALIPFIWFLYRMIKGLLRANSYQPMLY</sequence>
<evidence type="ECO:0000313" key="3">
    <source>
        <dbReference type="Proteomes" id="UP000011021"/>
    </source>
</evidence>
<reference evidence="2 3" key="1">
    <citation type="submission" date="2010-12" db="EMBL/GenBank/DDBJ databases">
        <authorList>
            <person name="Muzny D."/>
            <person name="Qin X."/>
            <person name="Deng J."/>
            <person name="Jiang H."/>
            <person name="Liu Y."/>
            <person name="Qu J."/>
            <person name="Song X.-Z."/>
            <person name="Zhang L."/>
            <person name="Thornton R."/>
            <person name="Coyle M."/>
            <person name="Francisco L."/>
            <person name="Jackson L."/>
            <person name="Javaid M."/>
            <person name="Korchina V."/>
            <person name="Kovar C."/>
            <person name="Mata R."/>
            <person name="Mathew T."/>
            <person name="Ngo R."/>
            <person name="Nguyen L."/>
            <person name="Nguyen N."/>
            <person name="Okwuonu G."/>
            <person name="Ongeri F."/>
            <person name="Pham C."/>
            <person name="Simmons D."/>
            <person name="Wilczek-Boney K."/>
            <person name="Hale W."/>
            <person name="Jakkamsetti A."/>
            <person name="Pham P."/>
            <person name="Ruth R."/>
            <person name="San Lucas F."/>
            <person name="Warren J."/>
            <person name="Zhang J."/>
            <person name="Zhao Z."/>
            <person name="Zhou C."/>
            <person name="Zhu D."/>
            <person name="Lee S."/>
            <person name="Bess C."/>
            <person name="Blankenburg K."/>
            <person name="Forbes L."/>
            <person name="Fu Q."/>
            <person name="Gubbala S."/>
            <person name="Hirani K."/>
            <person name="Jayaseelan J.C."/>
            <person name="Lara F."/>
            <person name="Munidasa M."/>
            <person name="Palculict T."/>
            <person name="Patil S."/>
            <person name="Pu L.-L."/>
            <person name="Saada N."/>
            <person name="Tang L."/>
            <person name="Weissenberger G."/>
            <person name="Zhu Y."/>
            <person name="Hemphill L."/>
            <person name="Shang Y."/>
            <person name="Youmans B."/>
            <person name="Ayvaz T."/>
            <person name="Ross M."/>
            <person name="Santibanez J."/>
            <person name="Aqrawi P."/>
            <person name="Gross S."/>
            <person name="Joshi V."/>
            <person name="Fowler G."/>
            <person name="Nazareth L."/>
            <person name="Reid J."/>
            <person name="Worley K."/>
            <person name="Petrosino J."/>
            <person name="Highlander S."/>
            <person name="Gibbs R."/>
        </authorList>
    </citation>
    <scope>NUCLEOTIDE SEQUENCE [LARGE SCALE GENOMIC DNA]</scope>
    <source>
        <strain evidence="2 3">ATCC 51599</strain>
    </source>
</reference>
<gene>
    <name evidence="2" type="ORF">HMPREF0551_1636</name>
</gene>
<keyword evidence="3" id="KW-1185">Reference proteome</keyword>
<dbReference type="EMBL" id="AEQP01000013">
    <property type="protein sequence ID" value="EFV94646.1"/>
    <property type="molecule type" value="Genomic_DNA"/>
</dbReference>
<dbReference type="HOGENOM" id="CLU_129294_1_0_4"/>
<dbReference type="RefSeq" id="WP_005673951.1">
    <property type="nucleotide sequence ID" value="NZ_CP146288.1"/>
</dbReference>
<feature type="transmembrane region" description="Helical" evidence="1">
    <location>
        <begin position="28"/>
        <end position="52"/>
    </location>
</feature>